<comment type="caution">
    <text evidence="2">The sequence shown here is derived from an EMBL/GenBank/DDBJ whole genome shotgun (WGS) entry which is preliminary data.</text>
</comment>
<feature type="region of interest" description="Disordered" evidence="1">
    <location>
        <begin position="188"/>
        <end position="215"/>
    </location>
</feature>
<dbReference type="AlphaFoldDB" id="A0AAW1DIV6"/>
<evidence type="ECO:0000256" key="1">
    <source>
        <dbReference type="SAM" id="MobiDB-lite"/>
    </source>
</evidence>
<evidence type="ECO:0000313" key="2">
    <source>
        <dbReference type="EMBL" id="KAK9508872.1"/>
    </source>
</evidence>
<reference evidence="2 3" key="1">
    <citation type="submission" date="2022-12" db="EMBL/GenBank/DDBJ databases">
        <title>Chromosome-level genome assembly of true bugs.</title>
        <authorList>
            <person name="Ma L."/>
            <person name="Li H."/>
        </authorList>
    </citation>
    <scope>NUCLEOTIDE SEQUENCE [LARGE SCALE GENOMIC DNA]</scope>
    <source>
        <strain evidence="2">Lab_2022b</strain>
    </source>
</reference>
<feature type="compositionally biased region" description="Basic residues" evidence="1">
    <location>
        <begin position="205"/>
        <end position="215"/>
    </location>
</feature>
<dbReference type="EMBL" id="JAPXFL010000003">
    <property type="protein sequence ID" value="KAK9508872.1"/>
    <property type="molecule type" value="Genomic_DNA"/>
</dbReference>
<protein>
    <submittedName>
        <fullName evidence="2">Uncharacterized protein</fullName>
    </submittedName>
</protein>
<name>A0AAW1DIV6_9HEMI</name>
<evidence type="ECO:0000313" key="3">
    <source>
        <dbReference type="Proteomes" id="UP001461498"/>
    </source>
</evidence>
<accession>A0AAW1DIV6</accession>
<proteinExistence type="predicted"/>
<sequence length="247" mass="27920">MYIAHKGHLNVKKIVSRRGSTQKLSPIRTQQLRQGAGDISDPESRQPTEINIPFKQQFWRVPIINESHSSHGSAQSHDQVLKACSVKLAELKKRHKSKKDKVEQDLAGLPLRQPVKRKQKQRRTKSLRYESSGNYQIENSGLLKIKPFKSTDQKKVISETVNKNAKKIPNKKFRKGGIVSLATVNSHRTRVESASGDDSLENAGNKKKKKKRKILQIQKHIKTAVTAVAAVTISKKESNKNLSRKKN</sequence>
<dbReference type="Proteomes" id="UP001461498">
    <property type="component" value="Unassembled WGS sequence"/>
</dbReference>
<organism evidence="2 3">
    <name type="scientific">Rhynocoris fuscipes</name>
    <dbReference type="NCBI Taxonomy" id="488301"/>
    <lineage>
        <taxon>Eukaryota</taxon>
        <taxon>Metazoa</taxon>
        <taxon>Ecdysozoa</taxon>
        <taxon>Arthropoda</taxon>
        <taxon>Hexapoda</taxon>
        <taxon>Insecta</taxon>
        <taxon>Pterygota</taxon>
        <taxon>Neoptera</taxon>
        <taxon>Paraneoptera</taxon>
        <taxon>Hemiptera</taxon>
        <taxon>Heteroptera</taxon>
        <taxon>Panheteroptera</taxon>
        <taxon>Cimicomorpha</taxon>
        <taxon>Reduviidae</taxon>
        <taxon>Harpactorinae</taxon>
        <taxon>Harpactorini</taxon>
        <taxon>Rhynocoris</taxon>
    </lineage>
</organism>
<gene>
    <name evidence="2" type="ORF">O3M35_006327</name>
</gene>
<keyword evidence="3" id="KW-1185">Reference proteome</keyword>